<dbReference type="AlphaFoldDB" id="A0A7T4JW05"/>
<name>A0A7T4JW05_9CORY</name>
<sequence length="89" mass="10728">MSSRKPAATLVSPNRWGLWEPVLITRLLQSFNSTLKREVLQDRETFANQLECRRQVFRWCARYNTSRRHSWCGYETPNTFEEKQMYRVA</sequence>
<dbReference type="InterPro" id="IPR012337">
    <property type="entry name" value="RNaseH-like_sf"/>
</dbReference>
<dbReference type="EMBL" id="CP066007">
    <property type="protein sequence ID" value="QQB47416.1"/>
    <property type="molecule type" value="Genomic_DNA"/>
</dbReference>
<gene>
    <name evidence="2" type="ORF">I6I10_05890</name>
</gene>
<accession>A0A7T4JW05</accession>
<organism evidence="2 3">
    <name type="scientific">Corynebacterium glucuronolyticum</name>
    <dbReference type="NCBI Taxonomy" id="39791"/>
    <lineage>
        <taxon>Bacteria</taxon>
        <taxon>Bacillati</taxon>
        <taxon>Actinomycetota</taxon>
        <taxon>Actinomycetes</taxon>
        <taxon>Mycobacteriales</taxon>
        <taxon>Corynebacteriaceae</taxon>
        <taxon>Corynebacterium</taxon>
    </lineage>
</organism>
<dbReference type="GO" id="GO:0015074">
    <property type="term" value="P:DNA integration"/>
    <property type="evidence" value="ECO:0007669"/>
    <property type="project" value="InterPro"/>
</dbReference>
<evidence type="ECO:0000313" key="3">
    <source>
        <dbReference type="Proteomes" id="UP000596145"/>
    </source>
</evidence>
<proteinExistence type="predicted"/>
<evidence type="ECO:0000313" key="2">
    <source>
        <dbReference type="EMBL" id="QQB47416.1"/>
    </source>
</evidence>
<dbReference type="SUPFAM" id="SSF53098">
    <property type="entry name" value="Ribonuclease H-like"/>
    <property type="match status" value="1"/>
</dbReference>
<dbReference type="Proteomes" id="UP000596145">
    <property type="component" value="Chromosome"/>
</dbReference>
<feature type="domain" description="Integrase catalytic" evidence="1">
    <location>
        <begin position="28"/>
        <end position="77"/>
    </location>
</feature>
<dbReference type="Pfam" id="PF13683">
    <property type="entry name" value="rve_3"/>
    <property type="match status" value="1"/>
</dbReference>
<protein>
    <submittedName>
        <fullName evidence="2">Transposase</fullName>
    </submittedName>
</protein>
<dbReference type="InterPro" id="IPR001584">
    <property type="entry name" value="Integrase_cat-core"/>
</dbReference>
<evidence type="ECO:0000259" key="1">
    <source>
        <dbReference type="Pfam" id="PF13683"/>
    </source>
</evidence>
<reference evidence="2 3" key="1">
    <citation type="submission" date="2020-12" db="EMBL/GenBank/DDBJ databases">
        <title>FDA dAtabase for Regulatory Grade micrObial Sequences (FDA-ARGOS): Supporting development and validation of Infectious Disease Dx tests.</title>
        <authorList>
            <person name="Sproer C."/>
            <person name="Gronow S."/>
            <person name="Severitt S."/>
            <person name="Schroder I."/>
            <person name="Tallon L."/>
            <person name="Sadzewicz L."/>
            <person name="Zhao X."/>
            <person name="Boylan J."/>
            <person name="Ott S."/>
            <person name="Bowen H."/>
            <person name="Vavikolanu K."/>
            <person name="Mehta A."/>
            <person name="Aluvathingal J."/>
            <person name="Nadendla S."/>
            <person name="Lowell S."/>
            <person name="Myers T."/>
            <person name="Yan Y."/>
            <person name="Sichtig H."/>
        </authorList>
    </citation>
    <scope>NUCLEOTIDE SEQUENCE [LARGE SCALE GENOMIC DNA]</scope>
    <source>
        <strain evidence="2 3">FDAARGOS_1053</strain>
    </source>
</reference>